<feature type="compositionally biased region" description="Polar residues" evidence="1">
    <location>
        <begin position="64"/>
        <end position="77"/>
    </location>
</feature>
<organism evidence="2 3">
    <name type="scientific">Stephania yunnanensis</name>
    <dbReference type="NCBI Taxonomy" id="152371"/>
    <lineage>
        <taxon>Eukaryota</taxon>
        <taxon>Viridiplantae</taxon>
        <taxon>Streptophyta</taxon>
        <taxon>Embryophyta</taxon>
        <taxon>Tracheophyta</taxon>
        <taxon>Spermatophyta</taxon>
        <taxon>Magnoliopsida</taxon>
        <taxon>Ranunculales</taxon>
        <taxon>Menispermaceae</taxon>
        <taxon>Menispermoideae</taxon>
        <taxon>Cissampelideae</taxon>
        <taxon>Stephania</taxon>
    </lineage>
</organism>
<evidence type="ECO:0000256" key="1">
    <source>
        <dbReference type="SAM" id="MobiDB-lite"/>
    </source>
</evidence>
<gene>
    <name evidence="2" type="ORF">Syun_012731</name>
</gene>
<reference evidence="2 3" key="1">
    <citation type="submission" date="2024-01" db="EMBL/GenBank/DDBJ databases">
        <title>Genome assemblies of Stephania.</title>
        <authorList>
            <person name="Yang L."/>
        </authorList>
    </citation>
    <scope>NUCLEOTIDE SEQUENCE [LARGE SCALE GENOMIC DNA]</scope>
    <source>
        <strain evidence="2">YNDBR</strain>
        <tissue evidence="2">Leaf</tissue>
    </source>
</reference>
<sequence length="96" mass="10582">MHTPYGERHQYLVDWGGADISDASSISTSELASLATRYNLEEKINLDGRDIITKVLTGPIEAEANQSPETIGSQPDSPSRPKRAVKKSFWASDFVM</sequence>
<keyword evidence="3" id="KW-1185">Reference proteome</keyword>
<dbReference type="EMBL" id="JBBNAF010000005">
    <property type="protein sequence ID" value="KAK9143331.1"/>
    <property type="molecule type" value="Genomic_DNA"/>
</dbReference>
<dbReference type="AlphaFoldDB" id="A0AAP0K015"/>
<name>A0AAP0K015_9MAGN</name>
<feature type="region of interest" description="Disordered" evidence="1">
    <location>
        <begin position="62"/>
        <end position="85"/>
    </location>
</feature>
<accession>A0AAP0K015</accession>
<proteinExistence type="predicted"/>
<comment type="caution">
    <text evidence="2">The sequence shown here is derived from an EMBL/GenBank/DDBJ whole genome shotgun (WGS) entry which is preliminary data.</text>
</comment>
<evidence type="ECO:0000313" key="2">
    <source>
        <dbReference type="EMBL" id="KAK9143331.1"/>
    </source>
</evidence>
<protein>
    <submittedName>
        <fullName evidence="2">Uncharacterized protein</fullName>
    </submittedName>
</protein>
<evidence type="ECO:0000313" key="3">
    <source>
        <dbReference type="Proteomes" id="UP001420932"/>
    </source>
</evidence>
<dbReference type="Proteomes" id="UP001420932">
    <property type="component" value="Unassembled WGS sequence"/>
</dbReference>